<accession>X1MUM7</accession>
<reference evidence="2" key="1">
    <citation type="journal article" date="2014" name="Front. Microbiol.">
        <title>High frequency of phylogenetically diverse reductive dehalogenase-homologous genes in deep subseafloor sedimentary metagenomes.</title>
        <authorList>
            <person name="Kawai M."/>
            <person name="Futagami T."/>
            <person name="Toyoda A."/>
            <person name="Takaki Y."/>
            <person name="Nishi S."/>
            <person name="Hori S."/>
            <person name="Arai W."/>
            <person name="Tsubouchi T."/>
            <person name="Morono Y."/>
            <person name="Uchiyama I."/>
            <person name="Ito T."/>
            <person name="Fujiyama A."/>
            <person name="Inagaki F."/>
            <person name="Takami H."/>
        </authorList>
    </citation>
    <scope>NUCLEOTIDE SEQUENCE</scope>
    <source>
        <strain evidence="2">Expedition CK06-06</strain>
    </source>
</reference>
<proteinExistence type="predicted"/>
<organism evidence="2">
    <name type="scientific">marine sediment metagenome</name>
    <dbReference type="NCBI Taxonomy" id="412755"/>
    <lineage>
        <taxon>unclassified sequences</taxon>
        <taxon>metagenomes</taxon>
        <taxon>ecological metagenomes</taxon>
    </lineage>
</organism>
<dbReference type="InterPro" id="IPR050834">
    <property type="entry name" value="Glycosyltransf_2"/>
</dbReference>
<dbReference type="InterPro" id="IPR029044">
    <property type="entry name" value="Nucleotide-diphossugar_trans"/>
</dbReference>
<dbReference type="SUPFAM" id="SSF53448">
    <property type="entry name" value="Nucleotide-diphospho-sugar transferases"/>
    <property type="match status" value="1"/>
</dbReference>
<feature type="domain" description="Glycosyltransferase 2-like" evidence="1">
    <location>
        <begin position="2"/>
        <end position="47"/>
    </location>
</feature>
<dbReference type="PANTHER" id="PTHR43685">
    <property type="entry name" value="GLYCOSYLTRANSFERASE"/>
    <property type="match status" value="1"/>
</dbReference>
<comment type="caution">
    <text evidence="2">The sequence shown here is derived from an EMBL/GenBank/DDBJ whole genome shotgun (WGS) entry which is preliminary data.</text>
</comment>
<dbReference type="Gene3D" id="3.90.550.10">
    <property type="entry name" value="Spore Coat Polysaccharide Biosynthesis Protein SpsA, Chain A"/>
    <property type="match status" value="1"/>
</dbReference>
<dbReference type="AlphaFoldDB" id="X1MUM7"/>
<gene>
    <name evidence="2" type="ORF">S06H3_36476</name>
</gene>
<evidence type="ECO:0000313" key="2">
    <source>
        <dbReference type="EMBL" id="GAI18410.1"/>
    </source>
</evidence>
<dbReference type="EMBL" id="BARV01022101">
    <property type="protein sequence ID" value="GAI18410.1"/>
    <property type="molecule type" value="Genomic_DNA"/>
</dbReference>
<dbReference type="InterPro" id="IPR001173">
    <property type="entry name" value="Glyco_trans_2-like"/>
</dbReference>
<dbReference type="Pfam" id="PF00535">
    <property type="entry name" value="Glycos_transf_2"/>
    <property type="match status" value="1"/>
</dbReference>
<evidence type="ECO:0000259" key="1">
    <source>
        <dbReference type="Pfam" id="PF00535"/>
    </source>
</evidence>
<feature type="non-terminal residue" evidence="2">
    <location>
        <position position="1"/>
    </location>
</feature>
<dbReference type="PANTHER" id="PTHR43685:SF3">
    <property type="entry name" value="SLR2126 PROTEIN"/>
    <property type="match status" value="1"/>
</dbReference>
<dbReference type="CDD" id="cd00761">
    <property type="entry name" value="Glyco_tranf_GTA_type"/>
    <property type="match status" value="1"/>
</dbReference>
<name>X1MUM7_9ZZZZ</name>
<sequence length="49" mass="5456">EKKGSAAARNYGLSKAQGEVIVFIDSDVIVGPDFIEEHLSYHKKYDKSD</sequence>
<protein>
    <recommendedName>
        <fullName evidence="1">Glycosyltransferase 2-like domain-containing protein</fullName>
    </recommendedName>
</protein>